<dbReference type="PANTHER" id="PTHR10890:SF3">
    <property type="entry name" value="CYSTEINE--TRNA LIGASE, CYTOPLASMIC"/>
    <property type="match status" value="1"/>
</dbReference>
<evidence type="ECO:0000259" key="16">
    <source>
        <dbReference type="Pfam" id="PF01406"/>
    </source>
</evidence>
<dbReference type="AlphaFoldDB" id="A0A3B0U290"/>
<dbReference type="GO" id="GO:0046872">
    <property type="term" value="F:metal ion binding"/>
    <property type="evidence" value="ECO:0007669"/>
    <property type="project" value="UniProtKB-KW"/>
</dbReference>
<reference evidence="17" key="1">
    <citation type="submission" date="2018-06" db="EMBL/GenBank/DDBJ databases">
        <authorList>
            <person name="Zhirakovskaya E."/>
        </authorList>
    </citation>
    <scope>NUCLEOTIDE SEQUENCE</scope>
</reference>
<evidence type="ECO:0000256" key="9">
    <source>
        <dbReference type="ARBA" id="ARBA00022741"/>
    </source>
</evidence>
<dbReference type="InterPro" id="IPR014729">
    <property type="entry name" value="Rossmann-like_a/b/a_fold"/>
</dbReference>
<feature type="domain" description="tRNA synthetases class I catalytic" evidence="16">
    <location>
        <begin position="22"/>
        <end position="340"/>
    </location>
</feature>
<keyword evidence="6" id="KW-0963">Cytoplasm</keyword>
<protein>
    <recommendedName>
        <fullName evidence="5">Cysteine--tRNA ligase</fullName>
        <ecNumber evidence="4">6.1.1.16</ecNumber>
    </recommendedName>
    <alternativeName>
        <fullName evidence="14">Cysteinyl-tRNA synthetase</fullName>
    </alternativeName>
</protein>
<comment type="similarity">
    <text evidence="3">Belongs to the class-I aminoacyl-tRNA synthetase family.</text>
</comment>
<dbReference type="Gene3D" id="1.20.120.1910">
    <property type="entry name" value="Cysteine-tRNA ligase, C-terminal anti-codon recognition domain"/>
    <property type="match status" value="1"/>
</dbReference>
<dbReference type="EMBL" id="UOEO01000091">
    <property type="protein sequence ID" value="VAW18539.1"/>
    <property type="molecule type" value="Genomic_DNA"/>
</dbReference>
<evidence type="ECO:0000256" key="12">
    <source>
        <dbReference type="ARBA" id="ARBA00022917"/>
    </source>
</evidence>
<keyword evidence="8" id="KW-0479">Metal-binding</keyword>
<evidence type="ECO:0000256" key="10">
    <source>
        <dbReference type="ARBA" id="ARBA00022833"/>
    </source>
</evidence>
<comment type="cofactor">
    <cofactor evidence="1">
        <name>Zn(2+)</name>
        <dbReference type="ChEBI" id="CHEBI:29105"/>
    </cofactor>
</comment>
<dbReference type="HAMAP" id="MF_00041">
    <property type="entry name" value="Cys_tRNA_synth"/>
    <property type="match status" value="1"/>
</dbReference>
<comment type="catalytic activity">
    <reaction evidence="15">
        <text>tRNA(Cys) + L-cysteine + ATP = L-cysteinyl-tRNA(Cys) + AMP + diphosphate</text>
        <dbReference type="Rhea" id="RHEA:17773"/>
        <dbReference type="Rhea" id="RHEA-COMP:9661"/>
        <dbReference type="Rhea" id="RHEA-COMP:9679"/>
        <dbReference type="ChEBI" id="CHEBI:30616"/>
        <dbReference type="ChEBI" id="CHEBI:33019"/>
        <dbReference type="ChEBI" id="CHEBI:35235"/>
        <dbReference type="ChEBI" id="CHEBI:78442"/>
        <dbReference type="ChEBI" id="CHEBI:78517"/>
        <dbReference type="ChEBI" id="CHEBI:456215"/>
        <dbReference type="EC" id="6.1.1.16"/>
    </reaction>
</comment>
<keyword evidence="12" id="KW-0648">Protein biosynthesis</keyword>
<dbReference type="PRINTS" id="PR00983">
    <property type="entry name" value="TRNASYNTHCYS"/>
</dbReference>
<dbReference type="GO" id="GO:0005524">
    <property type="term" value="F:ATP binding"/>
    <property type="evidence" value="ECO:0007669"/>
    <property type="project" value="UniProtKB-KW"/>
</dbReference>
<dbReference type="CDD" id="cd00672">
    <property type="entry name" value="CysRS_core"/>
    <property type="match status" value="1"/>
</dbReference>
<comment type="subcellular location">
    <subcellularLocation>
        <location evidence="2">Cytoplasm</location>
    </subcellularLocation>
</comment>
<dbReference type="PANTHER" id="PTHR10890">
    <property type="entry name" value="CYSTEINYL-TRNA SYNTHETASE"/>
    <property type="match status" value="1"/>
</dbReference>
<dbReference type="FunFam" id="3.40.50.620:FF:000068">
    <property type="entry name" value="Cysteine--tRNA ligase"/>
    <property type="match status" value="1"/>
</dbReference>
<organism evidence="17">
    <name type="scientific">hydrothermal vent metagenome</name>
    <dbReference type="NCBI Taxonomy" id="652676"/>
    <lineage>
        <taxon>unclassified sequences</taxon>
        <taxon>metagenomes</taxon>
        <taxon>ecological metagenomes</taxon>
    </lineage>
</organism>
<dbReference type="Gene3D" id="3.40.50.620">
    <property type="entry name" value="HUPs"/>
    <property type="match status" value="1"/>
</dbReference>
<evidence type="ECO:0000256" key="8">
    <source>
        <dbReference type="ARBA" id="ARBA00022723"/>
    </source>
</evidence>
<evidence type="ECO:0000256" key="6">
    <source>
        <dbReference type="ARBA" id="ARBA00022490"/>
    </source>
</evidence>
<evidence type="ECO:0000256" key="2">
    <source>
        <dbReference type="ARBA" id="ARBA00004496"/>
    </source>
</evidence>
<dbReference type="SUPFAM" id="SSF47323">
    <property type="entry name" value="Anticodon-binding domain of a subclass of class I aminoacyl-tRNA synthetases"/>
    <property type="match status" value="1"/>
</dbReference>
<dbReference type="GO" id="GO:0004817">
    <property type="term" value="F:cysteine-tRNA ligase activity"/>
    <property type="evidence" value="ECO:0007669"/>
    <property type="project" value="UniProtKB-EC"/>
</dbReference>
<keyword evidence="13 17" id="KW-0030">Aminoacyl-tRNA synthetase</keyword>
<evidence type="ECO:0000256" key="15">
    <source>
        <dbReference type="ARBA" id="ARBA00047398"/>
    </source>
</evidence>
<evidence type="ECO:0000256" key="5">
    <source>
        <dbReference type="ARBA" id="ARBA00014738"/>
    </source>
</evidence>
<keyword evidence="11" id="KW-0067">ATP-binding</keyword>
<evidence type="ECO:0000256" key="13">
    <source>
        <dbReference type="ARBA" id="ARBA00023146"/>
    </source>
</evidence>
<dbReference type="SUPFAM" id="SSF52374">
    <property type="entry name" value="Nucleotidylyl transferase"/>
    <property type="match status" value="1"/>
</dbReference>
<evidence type="ECO:0000256" key="4">
    <source>
        <dbReference type="ARBA" id="ARBA00012832"/>
    </source>
</evidence>
<keyword evidence="9" id="KW-0547">Nucleotide-binding</keyword>
<dbReference type="NCBIfam" id="TIGR00435">
    <property type="entry name" value="cysS"/>
    <property type="match status" value="1"/>
</dbReference>
<keyword evidence="7 17" id="KW-0436">Ligase</keyword>
<dbReference type="InterPro" id="IPR024909">
    <property type="entry name" value="Cys-tRNA/MSH_ligase"/>
</dbReference>
<proteinExistence type="inferred from homology"/>
<dbReference type="GO" id="GO:0006423">
    <property type="term" value="P:cysteinyl-tRNA aminoacylation"/>
    <property type="evidence" value="ECO:0007669"/>
    <property type="project" value="InterPro"/>
</dbReference>
<evidence type="ECO:0000256" key="14">
    <source>
        <dbReference type="ARBA" id="ARBA00031499"/>
    </source>
</evidence>
<dbReference type="Pfam" id="PF01406">
    <property type="entry name" value="tRNA-synt_1e"/>
    <property type="match status" value="1"/>
</dbReference>
<dbReference type="GO" id="GO:0005829">
    <property type="term" value="C:cytosol"/>
    <property type="evidence" value="ECO:0007669"/>
    <property type="project" value="TreeGrafter"/>
</dbReference>
<evidence type="ECO:0000313" key="17">
    <source>
        <dbReference type="EMBL" id="VAW18539.1"/>
    </source>
</evidence>
<evidence type="ECO:0000256" key="7">
    <source>
        <dbReference type="ARBA" id="ARBA00022598"/>
    </source>
</evidence>
<dbReference type="EC" id="6.1.1.16" evidence="4"/>
<dbReference type="InterPro" id="IPR009080">
    <property type="entry name" value="tRNAsynth_Ia_anticodon-bd"/>
</dbReference>
<keyword evidence="10" id="KW-0862">Zinc</keyword>
<evidence type="ECO:0000256" key="1">
    <source>
        <dbReference type="ARBA" id="ARBA00001947"/>
    </source>
</evidence>
<dbReference type="InterPro" id="IPR032678">
    <property type="entry name" value="tRNA-synt_1_cat_dom"/>
</dbReference>
<name>A0A3B0U290_9ZZZZ</name>
<accession>A0A3B0U290</accession>
<sequence length="494" mass="55882">MNSQTSPKLRFFNTATKTKQNFVPLDKNNVRLYVCGPTVYDYAHIGNARPAIVFDVLFRLLRHVYGFEHVTYVRNITDVDDKINARAVRDFPDVPLNEAIQQLTKKTEIQYQDDMAALGCLEPSLQPRATGHIGEMIEMIETLLKKGNAYVADGHVLFDVKSFKRGDELLYGRLARRSLDDMLAGARIEVAPYKRDAMDFVMWKPSAENEPGWASPWGLGRPGWHIECSAMSRKYLGEVFDIHGGGIDLSFPHHENELAQSCCANNTDKMAQIWMHNGFLQVEGEKMSKSLGNFFTVDELLNTTKFGGKKWPGNVLRLAILMTNYREPIDFSRARLEEASAILRRWKSSIVTNGLRFEDKNKSQIQSLPPCSKMLAALADDINMAGVMANLHRHAGGKKLHNGERLFGSLKLLGLVDFNSMRDFEQSLRDAGESRNETAPQIEAAIAGRLKAISEKNWTKADNIRDQLAAKNIQLMDYKDPETGEKRTKWEVKQ</sequence>
<evidence type="ECO:0000256" key="11">
    <source>
        <dbReference type="ARBA" id="ARBA00022840"/>
    </source>
</evidence>
<gene>
    <name evidence="17" type="ORF">MNBD_ALPHA12-2230</name>
</gene>
<evidence type="ECO:0000256" key="3">
    <source>
        <dbReference type="ARBA" id="ARBA00005594"/>
    </source>
</evidence>
<dbReference type="InterPro" id="IPR015803">
    <property type="entry name" value="Cys-tRNA-ligase"/>
</dbReference>